<feature type="compositionally biased region" description="Basic and acidic residues" evidence="1">
    <location>
        <begin position="225"/>
        <end position="237"/>
    </location>
</feature>
<dbReference type="InterPro" id="IPR011257">
    <property type="entry name" value="DNA_glycosylase"/>
</dbReference>
<dbReference type="SUPFAM" id="SSF48150">
    <property type="entry name" value="DNA-glycosylase"/>
    <property type="match status" value="1"/>
</dbReference>
<dbReference type="InParanoid" id="A0A1D3CU88"/>
<feature type="region of interest" description="Disordered" evidence="1">
    <location>
        <begin position="215"/>
        <end position="237"/>
    </location>
</feature>
<evidence type="ECO:0000313" key="3">
    <source>
        <dbReference type="Proteomes" id="UP000095192"/>
    </source>
</evidence>
<keyword evidence="3" id="KW-1185">Reference proteome</keyword>
<dbReference type="VEuPathDB" id="ToxoDB:cyc_00222"/>
<dbReference type="GO" id="GO:0006285">
    <property type="term" value="P:base-excision repair, AP site formation"/>
    <property type="evidence" value="ECO:0007669"/>
    <property type="project" value="TreeGrafter"/>
</dbReference>
<dbReference type="AlphaFoldDB" id="A0A1D3CU88"/>
<name>A0A1D3CU88_9EIME</name>
<evidence type="ECO:0000313" key="2">
    <source>
        <dbReference type="EMBL" id="OEH74765.1"/>
    </source>
</evidence>
<proteinExistence type="predicted"/>
<evidence type="ECO:0000256" key="1">
    <source>
        <dbReference type="SAM" id="MobiDB-lite"/>
    </source>
</evidence>
<dbReference type="PANTHER" id="PTHR10242:SF4">
    <property type="entry name" value="OS07G0657600 PROTEIN"/>
    <property type="match status" value="1"/>
</dbReference>
<dbReference type="GO" id="GO:0034039">
    <property type="term" value="F:8-oxo-7,8-dihydroguanine DNA N-glycosylase activity"/>
    <property type="evidence" value="ECO:0007669"/>
    <property type="project" value="TreeGrafter"/>
</dbReference>
<reference evidence="2 3" key="1">
    <citation type="journal article" date="2016" name="BMC Genomics">
        <title>Comparative genomics reveals Cyclospora cayetanensis possesses coccidia-like metabolism and invasion components but unique surface antigens.</title>
        <authorList>
            <person name="Liu S."/>
            <person name="Wang L."/>
            <person name="Zheng H."/>
            <person name="Xu Z."/>
            <person name="Roellig D.M."/>
            <person name="Li N."/>
            <person name="Frace M.A."/>
            <person name="Tang K."/>
            <person name="Arrowood M.J."/>
            <person name="Moss D.M."/>
            <person name="Zhang L."/>
            <person name="Feng Y."/>
            <person name="Xiao L."/>
        </authorList>
    </citation>
    <scope>NUCLEOTIDE SEQUENCE [LARGE SCALE GENOMIC DNA]</scope>
    <source>
        <strain evidence="2 3">CHN_HEN01</strain>
    </source>
</reference>
<comment type="caution">
    <text evidence="2">The sequence shown here is derived from an EMBL/GenBank/DDBJ whole genome shotgun (WGS) entry which is preliminary data.</text>
</comment>
<dbReference type="Gene3D" id="1.10.340.30">
    <property type="entry name" value="Hypothetical protein, domain 2"/>
    <property type="match status" value="1"/>
</dbReference>
<dbReference type="PANTHER" id="PTHR10242">
    <property type="entry name" value="8-OXOGUANINE DNA GLYCOSYLASE"/>
    <property type="match status" value="1"/>
</dbReference>
<gene>
    <name evidence="2" type="ORF">cyc_00222</name>
</gene>
<accession>A0A1D3CU88</accession>
<dbReference type="Proteomes" id="UP000095192">
    <property type="component" value="Unassembled WGS sequence"/>
</dbReference>
<dbReference type="EMBL" id="JROU02001940">
    <property type="protein sequence ID" value="OEH74765.1"/>
    <property type="molecule type" value="Genomic_DNA"/>
</dbReference>
<organism evidence="2 3">
    <name type="scientific">Cyclospora cayetanensis</name>
    <dbReference type="NCBI Taxonomy" id="88456"/>
    <lineage>
        <taxon>Eukaryota</taxon>
        <taxon>Sar</taxon>
        <taxon>Alveolata</taxon>
        <taxon>Apicomplexa</taxon>
        <taxon>Conoidasida</taxon>
        <taxon>Coccidia</taxon>
        <taxon>Eucoccidiorida</taxon>
        <taxon>Eimeriorina</taxon>
        <taxon>Eimeriidae</taxon>
        <taxon>Cyclospora</taxon>
    </lineage>
</organism>
<sequence>MQISGRLLLSPRPCLSNHASLPLLQEALKEANQRRLGRRLQRICLEGELPSGEAEESDILGQIKRMCRLDATAFRGCSIEAFWAMHPAAKERKFGHLFRSPTIWEDMVKTITICNVRWKQSLKMNRLLCTLASSVKGSFPSPWDIIGFSSEELQRLCSLGYRGERVRRLAACIIDGSLDLSFFESLENSIPRTPGENLSLIALCDPRPLKPGILEEQQPKKKRALQQEKQTDDGEPDKRVLSLSTFAHRDEILKKLLSIFGFGKFAAENMMQLLGFFDVYAFDSETARHMKEIHGFTHKETNRVWAEAKRRLDPFHPFQFVAYWFELWKMYEKETGIPSPWWNAENSFFLGPEGAFIAACLRVHCLLT</sequence>
<evidence type="ECO:0008006" key="4">
    <source>
        <dbReference type="Google" id="ProtNLM"/>
    </source>
</evidence>
<dbReference type="GO" id="GO:0005634">
    <property type="term" value="C:nucleus"/>
    <property type="evidence" value="ECO:0007669"/>
    <property type="project" value="TreeGrafter"/>
</dbReference>
<dbReference type="InterPro" id="IPR052054">
    <property type="entry name" value="Oxidative_DNA_repair_enzyme"/>
</dbReference>
<protein>
    <recommendedName>
        <fullName evidence="4">HhH-GPD domain-containing protein</fullName>
    </recommendedName>
</protein>